<keyword evidence="3 6" id="KW-0812">Transmembrane</keyword>
<protein>
    <submittedName>
        <fullName evidence="7">Polysaccharide biosynthesis protein</fullName>
    </submittedName>
</protein>
<feature type="transmembrane region" description="Helical" evidence="6">
    <location>
        <begin position="191"/>
        <end position="210"/>
    </location>
</feature>
<reference evidence="7" key="1">
    <citation type="submission" date="2019-11" db="EMBL/GenBank/DDBJ databases">
        <authorList>
            <person name="Feng L."/>
        </authorList>
    </citation>
    <scope>NUCLEOTIDE SEQUENCE</scope>
    <source>
        <strain evidence="7">PclaraLFYP37</strain>
    </source>
</reference>
<dbReference type="PANTHER" id="PTHR30250:SF26">
    <property type="entry name" value="PSMA PROTEIN"/>
    <property type="match status" value="1"/>
</dbReference>
<evidence type="ECO:0000256" key="4">
    <source>
        <dbReference type="ARBA" id="ARBA00022989"/>
    </source>
</evidence>
<feature type="transmembrane region" description="Helical" evidence="6">
    <location>
        <begin position="89"/>
        <end position="115"/>
    </location>
</feature>
<feature type="transmembrane region" description="Helical" evidence="6">
    <location>
        <begin position="309"/>
        <end position="330"/>
    </location>
</feature>
<evidence type="ECO:0000256" key="2">
    <source>
        <dbReference type="ARBA" id="ARBA00022475"/>
    </source>
</evidence>
<dbReference type="PANTHER" id="PTHR30250">
    <property type="entry name" value="PST FAMILY PREDICTED COLANIC ACID TRANSPORTER"/>
    <property type="match status" value="1"/>
</dbReference>
<evidence type="ECO:0000313" key="7">
    <source>
        <dbReference type="EMBL" id="VYT76297.1"/>
    </source>
</evidence>
<dbReference type="InterPro" id="IPR050833">
    <property type="entry name" value="Poly_Biosynth_Transport"/>
</dbReference>
<gene>
    <name evidence="7" type="ORF">PCLFYP37_01055</name>
</gene>
<dbReference type="AlphaFoldDB" id="A0A6N2ZDW0"/>
<feature type="transmembrane region" description="Helical" evidence="6">
    <location>
        <begin position="470"/>
        <end position="493"/>
    </location>
</feature>
<feature type="transmembrane region" description="Helical" evidence="6">
    <location>
        <begin position="130"/>
        <end position="150"/>
    </location>
</feature>
<dbReference type="InterPro" id="IPR002528">
    <property type="entry name" value="MATE_fam"/>
</dbReference>
<dbReference type="GO" id="GO:0042910">
    <property type="term" value="F:xenobiotic transmembrane transporter activity"/>
    <property type="evidence" value="ECO:0007669"/>
    <property type="project" value="InterPro"/>
</dbReference>
<feature type="transmembrane region" description="Helical" evidence="6">
    <location>
        <begin position="162"/>
        <end position="185"/>
    </location>
</feature>
<dbReference type="Pfam" id="PF01554">
    <property type="entry name" value="MatE"/>
    <property type="match status" value="1"/>
</dbReference>
<dbReference type="GO" id="GO:0015297">
    <property type="term" value="F:antiporter activity"/>
    <property type="evidence" value="ECO:0007669"/>
    <property type="project" value="InterPro"/>
</dbReference>
<evidence type="ECO:0000256" key="6">
    <source>
        <dbReference type="SAM" id="Phobius"/>
    </source>
</evidence>
<feature type="transmembrane region" description="Helical" evidence="6">
    <location>
        <begin position="46"/>
        <end position="68"/>
    </location>
</feature>
<feature type="transmembrane region" description="Helical" evidence="6">
    <location>
        <begin position="380"/>
        <end position="399"/>
    </location>
</feature>
<dbReference type="GO" id="GO:0005886">
    <property type="term" value="C:plasma membrane"/>
    <property type="evidence" value="ECO:0007669"/>
    <property type="project" value="UniProtKB-SubCell"/>
</dbReference>
<evidence type="ECO:0000256" key="5">
    <source>
        <dbReference type="ARBA" id="ARBA00023136"/>
    </source>
</evidence>
<feature type="transmembrane region" description="Helical" evidence="6">
    <location>
        <begin position="411"/>
        <end position="428"/>
    </location>
</feature>
<keyword evidence="2" id="KW-1003">Cell membrane</keyword>
<evidence type="ECO:0000256" key="3">
    <source>
        <dbReference type="ARBA" id="ARBA00022692"/>
    </source>
</evidence>
<comment type="subcellular location">
    <subcellularLocation>
        <location evidence="1">Cell membrane</location>
        <topology evidence="1">Multi-pass membrane protein</topology>
    </subcellularLocation>
</comment>
<name>A0A6N2ZDW0_9BACT</name>
<feature type="transmembrane region" description="Helical" evidence="6">
    <location>
        <begin position="12"/>
        <end position="34"/>
    </location>
</feature>
<keyword evidence="5 6" id="KW-0472">Membrane</keyword>
<accession>A0A6N2ZDW0</accession>
<feature type="transmembrane region" description="Helical" evidence="6">
    <location>
        <begin position="350"/>
        <end position="373"/>
    </location>
</feature>
<organism evidence="7">
    <name type="scientific">Paraprevotella clara</name>
    <dbReference type="NCBI Taxonomy" id="454154"/>
    <lineage>
        <taxon>Bacteria</taxon>
        <taxon>Pseudomonadati</taxon>
        <taxon>Bacteroidota</taxon>
        <taxon>Bacteroidia</taxon>
        <taxon>Bacteroidales</taxon>
        <taxon>Prevotellaceae</taxon>
        <taxon>Paraprevotella</taxon>
    </lineage>
</organism>
<dbReference type="EMBL" id="CACRUT010000006">
    <property type="protein sequence ID" value="VYT76297.1"/>
    <property type="molecule type" value="Genomic_DNA"/>
</dbReference>
<feature type="transmembrane region" description="Helical" evidence="6">
    <location>
        <begin position="440"/>
        <end position="458"/>
    </location>
</feature>
<sequence length="515" mass="58060">MNNKFVPDNKRLAQNTLILYVRMAFLMTISLYTSRVILSSLGVEDFGIYNVVGGFVGMLSILTNSLSVSISRFITFYIGKDDRALLHKIFCTSVNVQVILSVVVLALGELAGYYFLRYKMNMPVARYDAAVWTLHCCLLSFVIGLLNVPYNSCIIAHERMKAFAYVSIVEAVCKLIVAYLISVSVMDRLKFYAVLMLVVALVVRLIYGIYCHMNFNECKYNFIFDKASFRQMLNIAGWNVIGQTSYVLNTQGVNLLMNFFFGVVVNAARGIATQVEMAVMQFVNNFTTSLNPQITKSYASGNINKMIELVYGGAKFSCFMLLYFLVPLFVEADTVLTLWLVEVPDHTVVFLRLTLMATLVNLSVNTLFMAVVATGSMKNYSIWVNVIGILVIPVSWLLFNHVENCPPEMVYYVFICIYVVLIFVKTKVLSSQLPLKLCVYLEKVICPIILIGVVSTVVSCMAQKAFGACVLRLPCIVLLNTMVLSLLIWFFGLEAKEKDALKRFVNKKFLAWKKN</sequence>
<evidence type="ECO:0000256" key="1">
    <source>
        <dbReference type="ARBA" id="ARBA00004651"/>
    </source>
</evidence>
<proteinExistence type="predicted"/>
<keyword evidence="4 6" id="KW-1133">Transmembrane helix</keyword>